<keyword evidence="12 18" id="KW-0249">Electron transport</keyword>
<dbReference type="PROSITE" id="PS50857">
    <property type="entry name" value="COX2_CUA"/>
    <property type="match status" value="1"/>
</dbReference>
<comment type="subunit">
    <text evidence="3">Component of the cytochrome c oxidase (complex IV, CIV), a multisubunit enzyme composed of a catalytic core of 3 subunits and several supernumerary subunits. The complex exists as a monomer or a dimer and forms supercomplexes (SCs) in the inner mitochondrial membrane with ubiquinol-cytochrome c oxidoreductase (cytochrome b-c1 complex, complex III, CIII).</text>
</comment>
<evidence type="ECO:0000256" key="14">
    <source>
        <dbReference type="ARBA" id="ARBA00023008"/>
    </source>
</evidence>
<organism evidence="22">
    <name type="scientific">Hypsicera sp. ZJUH_2016019</name>
    <dbReference type="NCBI Taxonomy" id="2491161"/>
    <lineage>
        <taxon>Eukaryota</taxon>
        <taxon>Metazoa</taxon>
        <taxon>Ecdysozoa</taxon>
        <taxon>Arthropoda</taxon>
        <taxon>Hexapoda</taxon>
        <taxon>Insecta</taxon>
        <taxon>Pterygota</taxon>
        <taxon>Neoptera</taxon>
        <taxon>Endopterygota</taxon>
        <taxon>Hymenoptera</taxon>
        <taxon>Apocrita</taxon>
        <taxon>Ichneumonoidea</taxon>
        <taxon>Ichneumonidae</taxon>
        <taxon>Metopiinae</taxon>
        <taxon>Hypsicera</taxon>
    </lineage>
</organism>
<dbReference type="GO" id="GO:0005743">
    <property type="term" value="C:mitochondrial inner membrane"/>
    <property type="evidence" value="ECO:0007669"/>
    <property type="project" value="UniProtKB-SubCell"/>
</dbReference>
<dbReference type="InterPro" id="IPR014222">
    <property type="entry name" value="Cyt_c_oxidase_su2"/>
</dbReference>
<evidence type="ECO:0000256" key="12">
    <source>
        <dbReference type="ARBA" id="ARBA00022982"/>
    </source>
</evidence>
<evidence type="ECO:0000256" key="9">
    <source>
        <dbReference type="ARBA" id="ARBA00022792"/>
    </source>
</evidence>
<dbReference type="Gene3D" id="1.10.287.90">
    <property type="match status" value="1"/>
</dbReference>
<dbReference type="CDD" id="cd13912">
    <property type="entry name" value="CcO_II_C"/>
    <property type="match status" value="1"/>
</dbReference>
<evidence type="ECO:0000256" key="6">
    <source>
        <dbReference type="ARBA" id="ARBA00022660"/>
    </source>
</evidence>
<evidence type="ECO:0000259" key="21">
    <source>
        <dbReference type="PROSITE" id="PS50999"/>
    </source>
</evidence>
<comment type="subcellular location">
    <subcellularLocation>
        <location evidence="1 18">Mitochondrion inner membrane</location>
        <topology evidence="1 18">Multi-pass membrane protein</topology>
    </subcellularLocation>
</comment>
<dbReference type="GO" id="GO:0004129">
    <property type="term" value="F:cytochrome-c oxidase activity"/>
    <property type="evidence" value="ECO:0007669"/>
    <property type="project" value="UniProtKB-EC"/>
</dbReference>
<evidence type="ECO:0000256" key="4">
    <source>
        <dbReference type="ARBA" id="ARBA00015946"/>
    </source>
</evidence>
<dbReference type="Gene3D" id="2.60.40.420">
    <property type="entry name" value="Cupredoxins - blue copper proteins"/>
    <property type="match status" value="1"/>
</dbReference>
<keyword evidence="10" id="KW-0460">Magnesium</keyword>
<evidence type="ECO:0000259" key="20">
    <source>
        <dbReference type="PROSITE" id="PS50857"/>
    </source>
</evidence>
<keyword evidence="13 19" id="KW-1133">Transmembrane helix</keyword>
<evidence type="ECO:0000256" key="16">
    <source>
        <dbReference type="ARBA" id="ARBA00023136"/>
    </source>
</evidence>
<keyword evidence="9 18" id="KW-0999">Mitochondrion inner membrane</keyword>
<feature type="domain" description="Cytochrome oxidase subunit II transmembrane region profile" evidence="21">
    <location>
        <begin position="1"/>
        <end position="86"/>
    </location>
</feature>
<evidence type="ECO:0000256" key="15">
    <source>
        <dbReference type="ARBA" id="ARBA00023128"/>
    </source>
</evidence>
<comment type="cofactor">
    <cofactor evidence="18">
        <name>Cu cation</name>
        <dbReference type="ChEBI" id="CHEBI:23378"/>
    </cofactor>
    <text evidence="18">Binds a copper A center.</text>
</comment>
<sequence length="220" mass="25675">MMNFQDANSPSMENILFFNDYSMLILLMIITLIIYMMLSLLTNKLTNKFISQNQIIEMIWTFIPLMILICMAIPSLNILYLTEEISSPTLTIKSISHQWYWNYEYADFNNINFDSFMINSLINQNSFRLLDVDNHMIIPFKSQIRLLTNSHDVIHSWTIPSLGIKMDSIPGRINQSLMTIMRPGIYYGQCSEICGMNHSFMPIVIESTSNKNFILWIKSI</sequence>
<feature type="transmembrane region" description="Helical" evidence="19">
    <location>
        <begin position="20"/>
        <end position="38"/>
    </location>
</feature>
<dbReference type="Pfam" id="PF02790">
    <property type="entry name" value="COX2_TM"/>
    <property type="match status" value="1"/>
</dbReference>
<evidence type="ECO:0000256" key="19">
    <source>
        <dbReference type="SAM" id="Phobius"/>
    </source>
</evidence>
<dbReference type="PANTHER" id="PTHR22888">
    <property type="entry name" value="CYTOCHROME C OXIDASE, SUBUNIT II"/>
    <property type="match status" value="1"/>
</dbReference>
<comment type="function">
    <text evidence="18">Component of the cytochrome c oxidase, the last enzyme in the mitochondrial electron transport chain which drives oxidative phosphorylation. The respiratory chain contains 3 multisubunit complexes succinate dehydrogenase (complex II, CII), ubiquinol-cytochrome c oxidoreductase (cytochrome b-c1 complex, complex III, CIII) and cytochrome c oxidase (complex IV, CIV), that cooperate to transfer electrons derived from NADH and succinate to molecular oxygen, creating an electrochemical gradient over the inner membrane that drives transmembrane transport and the ATP synthase. Cytochrome c oxidase is the component of the respiratory chain that catalyzes the reduction of oxygen to water. Electrons originating from reduced cytochrome c in the intermembrane space (IMS) are transferred via the dinuclear copper A center (CU(A)) of subunit 2 and heme A of subunit 1 to the active site in subunit 1, a binuclear center (BNC) formed by heme A3 and copper B (CU(B)). The BNC reduces molecular oxygen to 2 water molecules using 4 electrons from cytochrome c in the IMS and 4 protons from the mitochondrial matrix.</text>
</comment>
<keyword evidence="8 18" id="KW-0479">Metal-binding</keyword>
<comment type="catalytic activity">
    <reaction evidence="17">
        <text>4 Fe(II)-[cytochrome c] + O2 + 8 H(+)(in) = 4 Fe(III)-[cytochrome c] + 2 H2O + 4 H(+)(out)</text>
        <dbReference type="Rhea" id="RHEA:11436"/>
        <dbReference type="Rhea" id="RHEA-COMP:10350"/>
        <dbReference type="Rhea" id="RHEA-COMP:14399"/>
        <dbReference type="ChEBI" id="CHEBI:15377"/>
        <dbReference type="ChEBI" id="CHEBI:15378"/>
        <dbReference type="ChEBI" id="CHEBI:15379"/>
        <dbReference type="ChEBI" id="CHEBI:29033"/>
        <dbReference type="ChEBI" id="CHEBI:29034"/>
        <dbReference type="EC" id="7.1.1.9"/>
    </reaction>
    <physiologicalReaction direction="left-to-right" evidence="17">
        <dbReference type="Rhea" id="RHEA:11437"/>
    </physiologicalReaction>
</comment>
<name>A0A3S8V0U5_9HYME</name>
<gene>
    <name evidence="22" type="primary">cox2</name>
</gene>
<dbReference type="GO" id="GO:0042773">
    <property type="term" value="P:ATP synthesis coupled electron transport"/>
    <property type="evidence" value="ECO:0007669"/>
    <property type="project" value="TreeGrafter"/>
</dbReference>
<evidence type="ECO:0000256" key="7">
    <source>
        <dbReference type="ARBA" id="ARBA00022692"/>
    </source>
</evidence>
<dbReference type="PROSITE" id="PS00078">
    <property type="entry name" value="COX2"/>
    <property type="match status" value="1"/>
</dbReference>
<dbReference type="InterPro" id="IPR008972">
    <property type="entry name" value="Cupredoxin"/>
</dbReference>
<dbReference type="PANTHER" id="PTHR22888:SF9">
    <property type="entry name" value="CYTOCHROME C OXIDASE SUBUNIT 2"/>
    <property type="match status" value="1"/>
</dbReference>
<dbReference type="InterPro" id="IPR001505">
    <property type="entry name" value="Copper_CuA"/>
</dbReference>
<evidence type="ECO:0000256" key="3">
    <source>
        <dbReference type="ARBA" id="ARBA00011164"/>
    </source>
</evidence>
<evidence type="ECO:0000256" key="17">
    <source>
        <dbReference type="ARBA" id="ARBA00049512"/>
    </source>
</evidence>
<keyword evidence="11" id="KW-1278">Translocase</keyword>
<feature type="transmembrane region" description="Helical" evidence="19">
    <location>
        <begin position="59"/>
        <end position="81"/>
    </location>
</feature>
<dbReference type="InterPro" id="IPR002429">
    <property type="entry name" value="CcO_II-like_C"/>
</dbReference>
<dbReference type="GO" id="GO:0005507">
    <property type="term" value="F:copper ion binding"/>
    <property type="evidence" value="ECO:0007669"/>
    <property type="project" value="InterPro"/>
</dbReference>
<dbReference type="InterPro" id="IPR011759">
    <property type="entry name" value="Cyt_c_oxidase_su2_TM_dom"/>
</dbReference>
<dbReference type="SUPFAM" id="SSF81464">
    <property type="entry name" value="Cytochrome c oxidase subunit II-like, transmembrane region"/>
    <property type="match status" value="1"/>
</dbReference>
<dbReference type="FunFam" id="2.60.40.420:FF:000001">
    <property type="entry name" value="Cytochrome c oxidase subunit 2"/>
    <property type="match status" value="1"/>
</dbReference>
<dbReference type="InterPro" id="IPR045187">
    <property type="entry name" value="CcO_II"/>
</dbReference>
<proteinExistence type="inferred from homology"/>
<protein>
    <recommendedName>
        <fullName evidence="4 18">Cytochrome c oxidase subunit 2</fullName>
    </recommendedName>
</protein>
<keyword evidence="7 18" id="KW-0812">Transmembrane</keyword>
<dbReference type="InterPro" id="IPR036257">
    <property type="entry name" value="Cyt_c_oxidase_su2_TM_sf"/>
</dbReference>
<evidence type="ECO:0000256" key="13">
    <source>
        <dbReference type="ARBA" id="ARBA00022989"/>
    </source>
</evidence>
<comment type="similarity">
    <text evidence="2 18">Belongs to the cytochrome c oxidase subunit 2 family.</text>
</comment>
<evidence type="ECO:0000256" key="5">
    <source>
        <dbReference type="ARBA" id="ARBA00022448"/>
    </source>
</evidence>
<dbReference type="PRINTS" id="PR01166">
    <property type="entry name" value="CYCOXIDASEII"/>
</dbReference>
<dbReference type="NCBIfam" id="TIGR02866">
    <property type="entry name" value="CoxB"/>
    <property type="match status" value="1"/>
</dbReference>
<dbReference type="PROSITE" id="PS50999">
    <property type="entry name" value="COX2_TM"/>
    <property type="match status" value="1"/>
</dbReference>
<evidence type="ECO:0000256" key="18">
    <source>
        <dbReference type="RuleBase" id="RU000457"/>
    </source>
</evidence>
<dbReference type="GO" id="GO:0016491">
    <property type="term" value="F:oxidoreductase activity"/>
    <property type="evidence" value="ECO:0007669"/>
    <property type="project" value="InterPro"/>
</dbReference>
<evidence type="ECO:0000256" key="11">
    <source>
        <dbReference type="ARBA" id="ARBA00022967"/>
    </source>
</evidence>
<dbReference type="SUPFAM" id="SSF49503">
    <property type="entry name" value="Cupredoxins"/>
    <property type="match status" value="1"/>
</dbReference>
<evidence type="ECO:0000256" key="1">
    <source>
        <dbReference type="ARBA" id="ARBA00004448"/>
    </source>
</evidence>
<dbReference type="AlphaFoldDB" id="A0A3S8V0U5"/>
<keyword evidence="5 18" id="KW-0813">Transport</keyword>
<reference evidence="22" key="1">
    <citation type="journal article" date="2018" name="Mol. Phylogenet. Evol.">
        <title>Mitochondrial phylogenomics of the Hymenoptera.</title>
        <authorList>
            <person name="Tang P."/>
            <person name="Zhu J.C."/>
            <person name="Zheng B.Y."/>
            <person name="Wei S.J."/>
            <person name="Sharkey M."/>
            <person name="Chen X.X."/>
            <person name="Vogler A.P."/>
        </authorList>
    </citation>
    <scope>NUCLEOTIDE SEQUENCE</scope>
</reference>
<evidence type="ECO:0000313" key="22">
    <source>
        <dbReference type="EMBL" id="AZL93298.1"/>
    </source>
</evidence>
<keyword evidence="14 18" id="KW-0186">Copper</keyword>
<geneLocation type="mitochondrion" evidence="22"/>
<evidence type="ECO:0000256" key="10">
    <source>
        <dbReference type="ARBA" id="ARBA00022842"/>
    </source>
</evidence>
<keyword evidence="6 18" id="KW-0679">Respiratory chain</keyword>
<evidence type="ECO:0000256" key="8">
    <source>
        <dbReference type="ARBA" id="ARBA00022723"/>
    </source>
</evidence>
<dbReference type="EMBL" id="MG923500">
    <property type="protein sequence ID" value="AZL93298.1"/>
    <property type="molecule type" value="Genomic_DNA"/>
</dbReference>
<evidence type="ECO:0000256" key="2">
    <source>
        <dbReference type="ARBA" id="ARBA00007866"/>
    </source>
</evidence>
<dbReference type="Pfam" id="PF00116">
    <property type="entry name" value="COX2"/>
    <property type="match status" value="1"/>
</dbReference>
<keyword evidence="15 18" id="KW-0496">Mitochondrion</keyword>
<feature type="domain" description="Cytochrome oxidase subunit II copper A binding" evidence="20">
    <location>
        <begin position="87"/>
        <end position="219"/>
    </location>
</feature>
<dbReference type="InterPro" id="IPR034210">
    <property type="entry name" value="CcO_II_C"/>
</dbReference>
<accession>A0A3S8V0U5</accession>
<keyword evidence="16 18" id="KW-0472">Membrane</keyword>